<name>A0ABV7A012_9PROT</name>
<dbReference type="Proteomes" id="UP001595379">
    <property type="component" value="Unassembled WGS sequence"/>
</dbReference>
<sequence>MSIKRFRLALMSAATTIALAACSGETEDGAVDTAANNNAAAVSSEADAPAANDNPDAAQQINAWFEDTFEAGVARSPMTQTFLGRKTNYGAWNDASPEFAEESYRLSQADLAYMRATFDPASLPESEQLSYELFAYDGEREAEGWQWRDHGYTFTPRSGPHMGVPSFLINNHRVDTVEDAEAYISRIRNAGAYLDQNAANAQRSYEMGVTTPRWTYQPMIETSRNVISGAPFDDGEDSPILADFRSKVDALDIPQAEKDRLVSEAETALTESLAPAYERLIAMFGEQETAARETDGVWDVPGGSEYYAYMLRGYTTTDMTAEEIHDLGLAEVERIHGEMEAIMAEVGFEGTLQDFFEFMRTDSQFYYGNTDEGRERYLSEATALIDTMRDALPQMFNTFPEAELVVRRVEEFREASAGKAFYQRPAPNGSRPGVYYANLRDMADMPTYQMEALAYHEGIPGHHMQLAIMQELEGVPSFRRFGGYTAYTEGWGLYSEYFPVEFGFYDDPYSDFGRLAMELWRACRLVVDTGLHHHRWSRQEAVDYLAENTPNPQGDIVNAIDRYIVYPGQATAYMIGRNEIVRLREVAREELGEDFDIREYHDVVLRQGALPLSVLERRVENWIEAEQAGAE</sequence>
<keyword evidence="1" id="KW-0732">Signal</keyword>
<evidence type="ECO:0000313" key="3">
    <source>
        <dbReference type="Proteomes" id="UP001595379"/>
    </source>
</evidence>
<comment type="caution">
    <text evidence="2">The sequence shown here is derived from an EMBL/GenBank/DDBJ whole genome shotgun (WGS) entry which is preliminary data.</text>
</comment>
<dbReference type="PANTHER" id="PTHR33361">
    <property type="entry name" value="GLR0591 PROTEIN"/>
    <property type="match status" value="1"/>
</dbReference>
<dbReference type="EMBL" id="JBHRSV010000028">
    <property type="protein sequence ID" value="MFC2927125.1"/>
    <property type="molecule type" value="Genomic_DNA"/>
</dbReference>
<feature type="signal peptide" evidence="1">
    <location>
        <begin position="1"/>
        <end position="20"/>
    </location>
</feature>
<gene>
    <name evidence="2" type="ORF">ACFOOR_13495</name>
</gene>
<evidence type="ECO:0000313" key="2">
    <source>
        <dbReference type="EMBL" id="MFC2927125.1"/>
    </source>
</evidence>
<proteinExistence type="predicted"/>
<accession>A0ABV7A012</accession>
<dbReference type="PROSITE" id="PS51257">
    <property type="entry name" value="PROKAR_LIPOPROTEIN"/>
    <property type="match status" value="1"/>
</dbReference>
<protein>
    <submittedName>
        <fullName evidence="2">DUF885 domain-containing protein</fullName>
    </submittedName>
</protein>
<evidence type="ECO:0000256" key="1">
    <source>
        <dbReference type="SAM" id="SignalP"/>
    </source>
</evidence>
<reference evidence="3" key="1">
    <citation type="journal article" date="2019" name="Int. J. Syst. Evol. Microbiol.">
        <title>The Global Catalogue of Microorganisms (GCM) 10K type strain sequencing project: providing services to taxonomists for standard genome sequencing and annotation.</title>
        <authorList>
            <consortium name="The Broad Institute Genomics Platform"/>
            <consortium name="The Broad Institute Genome Sequencing Center for Infectious Disease"/>
            <person name="Wu L."/>
            <person name="Ma J."/>
        </authorList>
    </citation>
    <scope>NUCLEOTIDE SEQUENCE [LARGE SCALE GENOMIC DNA]</scope>
    <source>
        <strain evidence="3">KCTC 52487</strain>
    </source>
</reference>
<feature type="chain" id="PRO_5045809045" evidence="1">
    <location>
        <begin position="21"/>
        <end position="631"/>
    </location>
</feature>
<keyword evidence="3" id="KW-1185">Reference proteome</keyword>
<dbReference type="Pfam" id="PF05960">
    <property type="entry name" value="DUF885"/>
    <property type="match status" value="1"/>
</dbReference>
<dbReference type="InterPro" id="IPR010281">
    <property type="entry name" value="DUF885"/>
</dbReference>
<dbReference type="RefSeq" id="WP_343163114.1">
    <property type="nucleotide sequence ID" value="NZ_JBHRSV010000028.1"/>
</dbReference>
<organism evidence="2 3">
    <name type="scientific">Hyphobacterium vulgare</name>
    <dbReference type="NCBI Taxonomy" id="1736751"/>
    <lineage>
        <taxon>Bacteria</taxon>
        <taxon>Pseudomonadati</taxon>
        <taxon>Pseudomonadota</taxon>
        <taxon>Alphaproteobacteria</taxon>
        <taxon>Maricaulales</taxon>
        <taxon>Maricaulaceae</taxon>
        <taxon>Hyphobacterium</taxon>
    </lineage>
</organism>
<dbReference type="PANTHER" id="PTHR33361:SF16">
    <property type="entry name" value="DUF885 DOMAIN-CONTAINING PROTEIN"/>
    <property type="match status" value="1"/>
</dbReference>